<evidence type="ECO:0000313" key="2">
    <source>
        <dbReference type="Proteomes" id="UP001187192"/>
    </source>
</evidence>
<evidence type="ECO:0000313" key="1">
    <source>
        <dbReference type="EMBL" id="GMN27429.1"/>
    </source>
</evidence>
<dbReference type="Proteomes" id="UP001187192">
    <property type="component" value="Unassembled WGS sequence"/>
</dbReference>
<organism evidence="1 2">
    <name type="scientific">Ficus carica</name>
    <name type="common">Common fig</name>
    <dbReference type="NCBI Taxonomy" id="3494"/>
    <lineage>
        <taxon>Eukaryota</taxon>
        <taxon>Viridiplantae</taxon>
        <taxon>Streptophyta</taxon>
        <taxon>Embryophyta</taxon>
        <taxon>Tracheophyta</taxon>
        <taxon>Spermatophyta</taxon>
        <taxon>Magnoliopsida</taxon>
        <taxon>eudicotyledons</taxon>
        <taxon>Gunneridae</taxon>
        <taxon>Pentapetalae</taxon>
        <taxon>rosids</taxon>
        <taxon>fabids</taxon>
        <taxon>Rosales</taxon>
        <taxon>Moraceae</taxon>
        <taxon>Ficeae</taxon>
        <taxon>Ficus</taxon>
    </lineage>
</organism>
<comment type="caution">
    <text evidence="1">The sequence shown here is derived from an EMBL/GenBank/DDBJ whole genome shotgun (WGS) entry which is preliminary data.</text>
</comment>
<dbReference type="AlphaFoldDB" id="A0AA88D568"/>
<name>A0AA88D568_FICCA</name>
<keyword evidence="2" id="KW-1185">Reference proteome</keyword>
<proteinExistence type="predicted"/>
<reference evidence="1" key="1">
    <citation type="submission" date="2023-07" db="EMBL/GenBank/DDBJ databases">
        <title>draft genome sequence of fig (Ficus carica).</title>
        <authorList>
            <person name="Takahashi T."/>
            <person name="Nishimura K."/>
        </authorList>
    </citation>
    <scope>NUCLEOTIDE SEQUENCE</scope>
</reference>
<gene>
    <name evidence="1" type="ORF">TIFTF001_049367</name>
</gene>
<sequence length="70" mass="7298">MGSCRRSIGHEARHCGEELGPVVVLVHLRGGGGVLAPELVAGEEDPATISASRIPRRNIDMLPSGGDILD</sequence>
<accession>A0AA88D568</accession>
<protein>
    <submittedName>
        <fullName evidence="1">Uncharacterized protein</fullName>
    </submittedName>
</protein>
<dbReference type="EMBL" id="BTGU01007064">
    <property type="protein sequence ID" value="GMN27429.1"/>
    <property type="molecule type" value="Genomic_DNA"/>
</dbReference>